<evidence type="ECO:0000313" key="1">
    <source>
        <dbReference type="EMBL" id="AOJ03721.1"/>
    </source>
</evidence>
<dbReference type="Proteomes" id="UP000062519">
    <property type="component" value="Chromosome 2"/>
</dbReference>
<sequence>MLRRYPDGDGWLLPMAACAASATDGRLPAFTVLCGASDAGVSSDATSDGAWRMFEHIARLLIGLGLRQS</sequence>
<reference evidence="1 2" key="1">
    <citation type="submission" date="2015-12" db="EMBL/GenBank/DDBJ databases">
        <title>Diversity of Burkholderia near neighbor genomes.</title>
        <authorList>
            <person name="Sahl J."/>
            <person name="Wagner D."/>
            <person name="Keim P."/>
        </authorList>
    </citation>
    <scope>NUCLEOTIDE SEQUENCE [LARGE SCALE GENOMIC DNA]</scope>
    <source>
        <strain evidence="1 2">BDU6</strain>
    </source>
</reference>
<evidence type="ECO:0000313" key="2">
    <source>
        <dbReference type="Proteomes" id="UP000062519"/>
    </source>
</evidence>
<keyword evidence="2" id="KW-1185">Reference proteome</keyword>
<dbReference type="KEGG" id="buu:WS70_17420"/>
<dbReference type="AlphaFoldDB" id="A0A1B4FJ53"/>
<organism evidence="1 2">
    <name type="scientific">Burkholderia mayonis</name>
    <dbReference type="NCBI Taxonomy" id="1385591"/>
    <lineage>
        <taxon>Bacteria</taxon>
        <taxon>Pseudomonadati</taxon>
        <taxon>Pseudomonadota</taxon>
        <taxon>Betaproteobacteria</taxon>
        <taxon>Burkholderiales</taxon>
        <taxon>Burkholderiaceae</taxon>
        <taxon>Burkholderia</taxon>
        <taxon>pseudomallei group</taxon>
    </lineage>
</organism>
<protein>
    <submittedName>
        <fullName evidence="1">Uncharacterized protein</fullName>
    </submittedName>
</protein>
<proteinExistence type="predicted"/>
<gene>
    <name evidence="1" type="ORF">WS70_17420</name>
</gene>
<accession>A0A1B4FJ53</accession>
<dbReference type="EMBL" id="CP013387">
    <property type="protein sequence ID" value="AOJ03721.1"/>
    <property type="molecule type" value="Genomic_DNA"/>
</dbReference>
<name>A0A1B4FJ53_9BURK</name>